<evidence type="ECO:0008006" key="3">
    <source>
        <dbReference type="Google" id="ProtNLM"/>
    </source>
</evidence>
<dbReference type="EMBL" id="QRGA01000011">
    <property type="protein sequence ID" value="RDU96939.1"/>
    <property type="molecule type" value="Genomic_DNA"/>
</dbReference>
<name>A0A3D8JV25_9BURK</name>
<dbReference type="AlphaFoldDB" id="A0A3D8JV25"/>
<evidence type="ECO:0000313" key="2">
    <source>
        <dbReference type="Proteomes" id="UP000256838"/>
    </source>
</evidence>
<gene>
    <name evidence="1" type="ORF">DWV00_19965</name>
</gene>
<accession>A0A3D8JV25</accession>
<reference evidence="1 2" key="1">
    <citation type="submission" date="2018-08" db="EMBL/GenBank/DDBJ databases">
        <title>Paraburkholderia sp. DHOM06 isolated from forest soil.</title>
        <authorList>
            <person name="Gao Z.-H."/>
            <person name="Qiu L.-H."/>
        </authorList>
    </citation>
    <scope>NUCLEOTIDE SEQUENCE [LARGE SCALE GENOMIC DNA]</scope>
    <source>
        <strain evidence="1 2">DHOM06</strain>
    </source>
</reference>
<sequence length="185" mass="20038">MPFAVRRHDARCGFEYEFERHPMSFTARRISTGDGQDAMPGKVVYLREDAARLRDADAAFVTRAAALEEAYRLAQRSLTAQLEVTLDQVLAAALARVGAELPAAQRLRIVCEQLAETIGPVSGARLRIGTAGESSCSAAGIRCPWPIDVDDALAPGSCRLVTECGEWGLEFDALIASLQTRGFII</sequence>
<proteinExistence type="predicted"/>
<organism evidence="1 2">
    <name type="scientific">Trinickia dinghuensis</name>
    <dbReference type="NCBI Taxonomy" id="2291023"/>
    <lineage>
        <taxon>Bacteria</taxon>
        <taxon>Pseudomonadati</taxon>
        <taxon>Pseudomonadota</taxon>
        <taxon>Betaproteobacteria</taxon>
        <taxon>Burkholderiales</taxon>
        <taxon>Burkholderiaceae</taxon>
        <taxon>Trinickia</taxon>
    </lineage>
</organism>
<evidence type="ECO:0000313" key="1">
    <source>
        <dbReference type="EMBL" id="RDU96939.1"/>
    </source>
</evidence>
<protein>
    <recommendedName>
        <fullName evidence="3">Flagellar assembly protein FliH/Type III secretion system HrpE domain-containing protein</fullName>
    </recommendedName>
</protein>
<dbReference type="Proteomes" id="UP000256838">
    <property type="component" value="Unassembled WGS sequence"/>
</dbReference>
<dbReference type="OrthoDB" id="9115048at2"/>
<keyword evidence="2" id="KW-1185">Reference proteome</keyword>
<comment type="caution">
    <text evidence="1">The sequence shown here is derived from an EMBL/GenBank/DDBJ whole genome shotgun (WGS) entry which is preliminary data.</text>
</comment>